<gene>
    <name evidence="2" type="ORF">SLEP1_g32435</name>
</gene>
<feature type="domain" description="Retrovirus-related Pol polyprotein from transposon TNT 1-94-like beta-barrel" evidence="1">
    <location>
        <begin position="225"/>
        <end position="298"/>
    </location>
</feature>
<keyword evidence="3" id="KW-1185">Reference proteome</keyword>
<dbReference type="AlphaFoldDB" id="A0AAV5KDA8"/>
<sequence length="299" mass="34157">MTRHSEEAAKPYKALTCLQFSVSDEIFNRIIHCEIVKEAWDRIEEEFHGDDKAKRMQVVNQMRLLGENVLDKRVVEKVLVSLPKKFEHKISSLEDSRDLTKIPLTELISSLQAVEQRKALRVENAIEGALVAFEISKAQVTEGGMGYAREGEGKEKKGYQNHKYENNKESYAPCSHCKKKGHSEKYCWFRPGVQCRKFVEEEEKHLFMAIKTEECSDAILSSDSWLIDSDCTNHMTPNVVVFKSLDKKYNSKVRLANGELVEVKGKEVAAIETQTSIKYIHDVLFVPNISYSLISVGHD</sequence>
<evidence type="ECO:0000313" key="3">
    <source>
        <dbReference type="Proteomes" id="UP001054252"/>
    </source>
</evidence>
<dbReference type="Proteomes" id="UP001054252">
    <property type="component" value="Unassembled WGS sequence"/>
</dbReference>
<evidence type="ECO:0000259" key="1">
    <source>
        <dbReference type="Pfam" id="PF22936"/>
    </source>
</evidence>
<dbReference type="Pfam" id="PF14223">
    <property type="entry name" value="Retrotran_gag_2"/>
    <property type="match status" value="1"/>
</dbReference>
<dbReference type="Pfam" id="PF22936">
    <property type="entry name" value="Pol_BBD"/>
    <property type="match status" value="1"/>
</dbReference>
<reference evidence="2 3" key="1">
    <citation type="journal article" date="2021" name="Commun. Biol.">
        <title>The genome of Shorea leprosula (Dipterocarpaceae) highlights the ecological relevance of drought in aseasonal tropical rainforests.</title>
        <authorList>
            <person name="Ng K.K.S."/>
            <person name="Kobayashi M.J."/>
            <person name="Fawcett J.A."/>
            <person name="Hatakeyama M."/>
            <person name="Paape T."/>
            <person name="Ng C.H."/>
            <person name="Ang C.C."/>
            <person name="Tnah L.H."/>
            <person name="Lee C.T."/>
            <person name="Nishiyama T."/>
            <person name="Sese J."/>
            <person name="O'Brien M.J."/>
            <person name="Copetti D."/>
            <person name="Mohd Noor M.I."/>
            <person name="Ong R.C."/>
            <person name="Putra M."/>
            <person name="Sireger I.Z."/>
            <person name="Indrioko S."/>
            <person name="Kosugi Y."/>
            <person name="Izuno A."/>
            <person name="Isagi Y."/>
            <person name="Lee S.L."/>
            <person name="Shimizu K.K."/>
        </authorList>
    </citation>
    <scope>NUCLEOTIDE SEQUENCE [LARGE SCALE GENOMIC DNA]</scope>
    <source>
        <strain evidence="2">214</strain>
    </source>
</reference>
<evidence type="ECO:0000313" key="2">
    <source>
        <dbReference type="EMBL" id="GKV22575.1"/>
    </source>
</evidence>
<comment type="caution">
    <text evidence="2">The sequence shown here is derived from an EMBL/GenBank/DDBJ whole genome shotgun (WGS) entry which is preliminary data.</text>
</comment>
<proteinExistence type="predicted"/>
<dbReference type="PANTHER" id="PTHR35317:SF31">
    <property type="entry name" value="DUF4219 DOMAIN-CONTAINING PROTEIN"/>
    <property type="match status" value="1"/>
</dbReference>
<dbReference type="EMBL" id="BPVZ01000060">
    <property type="protein sequence ID" value="GKV22575.1"/>
    <property type="molecule type" value="Genomic_DNA"/>
</dbReference>
<dbReference type="InterPro" id="IPR054722">
    <property type="entry name" value="PolX-like_BBD"/>
</dbReference>
<organism evidence="2 3">
    <name type="scientific">Rubroshorea leprosula</name>
    <dbReference type="NCBI Taxonomy" id="152421"/>
    <lineage>
        <taxon>Eukaryota</taxon>
        <taxon>Viridiplantae</taxon>
        <taxon>Streptophyta</taxon>
        <taxon>Embryophyta</taxon>
        <taxon>Tracheophyta</taxon>
        <taxon>Spermatophyta</taxon>
        <taxon>Magnoliopsida</taxon>
        <taxon>eudicotyledons</taxon>
        <taxon>Gunneridae</taxon>
        <taxon>Pentapetalae</taxon>
        <taxon>rosids</taxon>
        <taxon>malvids</taxon>
        <taxon>Malvales</taxon>
        <taxon>Dipterocarpaceae</taxon>
        <taxon>Rubroshorea</taxon>
    </lineage>
</organism>
<protein>
    <recommendedName>
        <fullName evidence="1">Retrovirus-related Pol polyprotein from transposon TNT 1-94-like beta-barrel domain-containing protein</fullName>
    </recommendedName>
</protein>
<accession>A0AAV5KDA8</accession>
<dbReference type="PANTHER" id="PTHR35317">
    <property type="entry name" value="OS04G0629600 PROTEIN"/>
    <property type="match status" value="1"/>
</dbReference>
<name>A0AAV5KDA8_9ROSI</name>